<gene>
    <name evidence="2" type="ORF">KQI75_02990</name>
</gene>
<dbReference type="RefSeq" id="WP_216469192.1">
    <property type="nucleotide sequence ID" value="NZ_JAHLQI010000001.1"/>
</dbReference>
<evidence type="ECO:0000313" key="3">
    <source>
        <dbReference type="Proteomes" id="UP000783588"/>
    </source>
</evidence>
<dbReference type="EMBL" id="JAHLQI010000001">
    <property type="protein sequence ID" value="MBU5489600.1"/>
    <property type="molecule type" value="Genomic_DNA"/>
</dbReference>
<evidence type="ECO:0000313" key="2">
    <source>
        <dbReference type="EMBL" id="MBU5489600.1"/>
    </source>
</evidence>
<organism evidence="2 3">
    <name type="scientific">Butyricicoccus intestinisimiae</name>
    <dbReference type="NCBI Taxonomy" id="2841509"/>
    <lineage>
        <taxon>Bacteria</taxon>
        <taxon>Bacillati</taxon>
        <taxon>Bacillota</taxon>
        <taxon>Clostridia</taxon>
        <taxon>Eubacteriales</taxon>
        <taxon>Butyricicoccaceae</taxon>
        <taxon>Butyricicoccus</taxon>
    </lineage>
</organism>
<evidence type="ECO:0000256" key="1">
    <source>
        <dbReference type="SAM" id="MobiDB-lite"/>
    </source>
</evidence>
<name>A0ABS6EPI2_9FIRM</name>
<reference evidence="2 3" key="1">
    <citation type="submission" date="2021-06" db="EMBL/GenBank/DDBJ databases">
        <authorList>
            <person name="Sun Q."/>
            <person name="Li D."/>
        </authorList>
    </citation>
    <scope>NUCLEOTIDE SEQUENCE [LARGE SCALE GENOMIC DNA]</scope>
    <source>
        <strain evidence="2 3">MSJd-7</strain>
    </source>
</reference>
<protein>
    <submittedName>
        <fullName evidence="2">Uncharacterized protein</fullName>
    </submittedName>
</protein>
<dbReference type="Proteomes" id="UP000783588">
    <property type="component" value="Unassembled WGS sequence"/>
</dbReference>
<keyword evidence="3" id="KW-1185">Reference proteome</keyword>
<comment type="caution">
    <text evidence="2">The sequence shown here is derived from an EMBL/GenBank/DDBJ whole genome shotgun (WGS) entry which is preliminary data.</text>
</comment>
<accession>A0ABS6EPI2</accession>
<feature type="region of interest" description="Disordered" evidence="1">
    <location>
        <begin position="108"/>
        <end position="131"/>
    </location>
</feature>
<sequence>MFKLLIRPYTLSSDEESKKIIQKLHAAGIRVQKYNDSTLSLSWDETQTVVNARNAGRPHKIFRDCVGNVITWDSIYQFIQSLSYKPSIDCLSSEISRHFDSISYSSARRRLRENKPDTPNSKLRAGNNEPF</sequence>
<proteinExistence type="predicted"/>